<dbReference type="AlphaFoldDB" id="A0A5E7BV31"/>
<name>A0A5E7BV31_PSEFL</name>
<gene>
    <name evidence="2" type="ORF">PS718_01672</name>
</gene>
<feature type="compositionally biased region" description="Basic and acidic residues" evidence="1">
    <location>
        <begin position="21"/>
        <end position="30"/>
    </location>
</feature>
<evidence type="ECO:0000313" key="3">
    <source>
        <dbReference type="Proteomes" id="UP000325375"/>
    </source>
</evidence>
<evidence type="ECO:0000313" key="2">
    <source>
        <dbReference type="EMBL" id="VVN88273.1"/>
    </source>
</evidence>
<accession>A0A5E7BV31</accession>
<dbReference type="EMBL" id="CABVHX010000005">
    <property type="protein sequence ID" value="VVN88273.1"/>
    <property type="molecule type" value="Genomic_DNA"/>
</dbReference>
<organism evidence="2 3">
    <name type="scientific">Pseudomonas fluorescens</name>
    <dbReference type="NCBI Taxonomy" id="294"/>
    <lineage>
        <taxon>Bacteria</taxon>
        <taxon>Pseudomonadati</taxon>
        <taxon>Pseudomonadota</taxon>
        <taxon>Gammaproteobacteria</taxon>
        <taxon>Pseudomonadales</taxon>
        <taxon>Pseudomonadaceae</taxon>
        <taxon>Pseudomonas</taxon>
    </lineage>
</organism>
<evidence type="ECO:0000256" key="1">
    <source>
        <dbReference type="SAM" id="MobiDB-lite"/>
    </source>
</evidence>
<proteinExistence type="predicted"/>
<protein>
    <submittedName>
        <fullName evidence="2">Uncharacterized protein</fullName>
    </submittedName>
</protein>
<dbReference type="Proteomes" id="UP000325375">
    <property type="component" value="Unassembled WGS sequence"/>
</dbReference>
<reference evidence="2 3" key="1">
    <citation type="submission" date="2019-09" db="EMBL/GenBank/DDBJ databases">
        <authorList>
            <person name="Chandra G."/>
            <person name="Truman W A."/>
        </authorList>
    </citation>
    <scope>NUCLEOTIDE SEQUENCE [LARGE SCALE GENOMIC DNA]</scope>
    <source>
        <strain evidence="2">PS718</strain>
    </source>
</reference>
<sequence length="138" mass="15475">MPSGRGPHFKRSAETHPNTKQVHDDMEKQVSEPTHTVEFPHQRGTSYIDEHVDKFDAFSISWNGTEAIHLTFGRDTLAVQTSRLVHFTDSPAKVEAGKVELFRLDVAGISMPIETARQLAETLTKMVERADMESGENV</sequence>
<feature type="region of interest" description="Disordered" evidence="1">
    <location>
        <begin position="1"/>
        <end position="37"/>
    </location>
</feature>